<dbReference type="InterPro" id="IPR046341">
    <property type="entry name" value="SET_dom_sf"/>
</dbReference>
<feature type="compositionally biased region" description="Polar residues" evidence="1">
    <location>
        <begin position="170"/>
        <end position="183"/>
    </location>
</feature>
<dbReference type="GO" id="GO:0016279">
    <property type="term" value="F:protein-lysine N-methyltransferase activity"/>
    <property type="evidence" value="ECO:0007669"/>
    <property type="project" value="TreeGrafter"/>
</dbReference>
<evidence type="ECO:0000256" key="2">
    <source>
        <dbReference type="SAM" id="SignalP"/>
    </source>
</evidence>
<proteinExistence type="predicted"/>
<feature type="compositionally biased region" description="Low complexity" evidence="1">
    <location>
        <begin position="315"/>
        <end position="328"/>
    </location>
</feature>
<dbReference type="PANTHER" id="PTHR13271">
    <property type="entry name" value="UNCHARACTERIZED PUTATIVE METHYLTRANSFERASE"/>
    <property type="match status" value="1"/>
</dbReference>
<dbReference type="Gene3D" id="3.90.1410.10">
    <property type="entry name" value="set domain protein methyltransferase, domain 1"/>
    <property type="match status" value="1"/>
</dbReference>
<accession>U6JZF0</accession>
<feature type="region of interest" description="Disordered" evidence="1">
    <location>
        <begin position="167"/>
        <end position="187"/>
    </location>
</feature>
<dbReference type="OrthoDB" id="341421at2759"/>
<dbReference type="CDD" id="cd10527">
    <property type="entry name" value="SET_LSMT"/>
    <property type="match status" value="1"/>
</dbReference>
<protein>
    <recommendedName>
        <fullName evidence="5">SET domain-containing protein</fullName>
    </recommendedName>
</protein>
<evidence type="ECO:0000313" key="4">
    <source>
        <dbReference type="Proteomes" id="UP000030744"/>
    </source>
</evidence>
<dbReference type="EMBL" id="HG681607">
    <property type="protein sequence ID" value="CDJ28878.1"/>
    <property type="molecule type" value="Genomic_DNA"/>
</dbReference>
<evidence type="ECO:0000256" key="1">
    <source>
        <dbReference type="SAM" id="MobiDB-lite"/>
    </source>
</evidence>
<dbReference type="Proteomes" id="UP000030744">
    <property type="component" value="Unassembled WGS sequence"/>
</dbReference>
<dbReference type="InterPro" id="IPR050600">
    <property type="entry name" value="SETD3_SETD6_MTase"/>
</dbReference>
<dbReference type="RefSeq" id="XP_013351452.1">
    <property type="nucleotide sequence ID" value="XM_013495998.1"/>
</dbReference>
<feature type="chain" id="PRO_5004671042" description="SET domain-containing protein" evidence="2">
    <location>
        <begin position="24"/>
        <end position="465"/>
    </location>
</feature>
<dbReference type="AlphaFoldDB" id="U6JZF0"/>
<evidence type="ECO:0000313" key="3">
    <source>
        <dbReference type="EMBL" id="CDJ28878.1"/>
    </source>
</evidence>
<dbReference type="VEuPathDB" id="ToxoDB:EMH_0044730"/>
<evidence type="ECO:0008006" key="5">
    <source>
        <dbReference type="Google" id="ProtNLM"/>
    </source>
</evidence>
<keyword evidence="2" id="KW-0732">Signal</keyword>
<feature type="signal peptide" evidence="2">
    <location>
        <begin position="1"/>
        <end position="23"/>
    </location>
</feature>
<sequence length="465" mass="50192">MNSRFWFAFIGCLLTLNTSSVLAISTPPSSHHSFLSFQFRPPASHANASLGRSTLRLRSVHSGACSGVSTPAEEKPRESGESVDLLFLKLKKWLACNGADLDIEGLALRHHDDSEYETFGGEEKRTERYLTAQRQYPRGSVIASIPSSLHFTSEILEQLHTRVVGERRNTPSNEENSASNQPAFSRAEKELDASDGGLLSLCFGERKTDATVRLSFLLAAFQELFAAKDTNILRSTSPLNSSFFSHSSSLLQGWLLYMQLLPPPNPSIPLFWNSEELRALRHPIMHAVFARLQCLYTSLRSHGHLFQVGGPPGAPRGAPGGAPQSPSAENSQLFKRLVAAHATANSKALRLPADGCAFVPLVDMCVHATHSPNARLKLKSESSSSCSSTTKTKTTTTTAAAAAAAGAAAGVDGKHSNACRTNGVSVQLVALRDIKKDECISISFGSKLDNPTLLLNYGLLPKDNP</sequence>
<reference evidence="3" key="1">
    <citation type="submission" date="2013-10" db="EMBL/GenBank/DDBJ databases">
        <title>Genomic analysis of the causative agents of coccidiosis in chickens.</title>
        <authorList>
            <person name="Reid A.J."/>
            <person name="Blake D."/>
            <person name="Billington K."/>
            <person name="Browne H."/>
            <person name="Dunn M."/>
            <person name="Hung S."/>
            <person name="Kawahara F."/>
            <person name="Miranda-Saavedra D."/>
            <person name="Mourier T."/>
            <person name="Nagra H."/>
            <person name="Otto T.D."/>
            <person name="Rawlings N."/>
            <person name="Sanchez A."/>
            <person name="Sanders M."/>
            <person name="Subramaniam C."/>
            <person name="Tay Y."/>
            <person name="Dear P."/>
            <person name="Doerig C."/>
            <person name="Gruber A."/>
            <person name="Parkinson J."/>
            <person name="Shirley M."/>
            <person name="Wan K.L."/>
            <person name="Berriman M."/>
            <person name="Tomley F."/>
            <person name="Pain A."/>
        </authorList>
    </citation>
    <scope>NUCLEOTIDE SEQUENCE [LARGE SCALE GENOMIC DNA]</scope>
    <source>
        <strain evidence="3">Houghton</strain>
    </source>
</reference>
<dbReference type="SUPFAM" id="SSF82199">
    <property type="entry name" value="SET domain"/>
    <property type="match status" value="1"/>
</dbReference>
<keyword evidence="4" id="KW-1185">Reference proteome</keyword>
<reference evidence="3" key="2">
    <citation type="submission" date="2013-10" db="EMBL/GenBank/DDBJ databases">
        <authorList>
            <person name="Aslett M."/>
        </authorList>
    </citation>
    <scope>NUCLEOTIDE SEQUENCE [LARGE SCALE GENOMIC DNA]</scope>
    <source>
        <strain evidence="3">Houghton</strain>
    </source>
</reference>
<name>U6JZF0_9EIME</name>
<dbReference type="GeneID" id="25379186"/>
<organism evidence="3 4">
    <name type="scientific">Eimeria mitis</name>
    <dbReference type="NCBI Taxonomy" id="44415"/>
    <lineage>
        <taxon>Eukaryota</taxon>
        <taxon>Sar</taxon>
        <taxon>Alveolata</taxon>
        <taxon>Apicomplexa</taxon>
        <taxon>Conoidasida</taxon>
        <taxon>Coccidia</taxon>
        <taxon>Eucoccidiorida</taxon>
        <taxon>Eimeriorina</taxon>
        <taxon>Eimeriidae</taxon>
        <taxon>Eimeria</taxon>
    </lineage>
</organism>
<dbReference type="PANTHER" id="PTHR13271:SF151">
    <property type="entry name" value="SET DOMAIN-CONTAINING PROTEIN 4"/>
    <property type="match status" value="1"/>
</dbReference>
<gene>
    <name evidence="3" type="ORF">EMH_0044730</name>
</gene>
<feature type="region of interest" description="Disordered" evidence="1">
    <location>
        <begin position="308"/>
        <end position="329"/>
    </location>
</feature>